<dbReference type="RefSeq" id="WP_181750440.1">
    <property type="nucleotide sequence ID" value="NZ_JACEIQ010000001.1"/>
</dbReference>
<dbReference type="PRINTS" id="PR00035">
    <property type="entry name" value="HTHGNTR"/>
</dbReference>
<dbReference type="Gene3D" id="3.40.1410.10">
    <property type="entry name" value="Chorismate lyase-like"/>
    <property type="match status" value="1"/>
</dbReference>
<gene>
    <name evidence="5" type="ORF">H1191_02805</name>
</gene>
<comment type="caution">
    <text evidence="5">The sequence shown here is derived from an EMBL/GenBank/DDBJ whole genome shotgun (WGS) entry which is preliminary data.</text>
</comment>
<dbReference type="Pfam" id="PF07702">
    <property type="entry name" value="UTRA"/>
    <property type="match status" value="1"/>
</dbReference>
<dbReference type="CDD" id="cd07377">
    <property type="entry name" value="WHTH_GntR"/>
    <property type="match status" value="1"/>
</dbReference>
<dbReference type="Gene3D" id="1.10.10.10">
    <property type="entry name" value="Winged helix-like DNA-binding domain superfamily/Winged helix DNA-binding domain"/>
    <property type="match status" value="1"/>
</dbReference>
<dbReference type="InterPro" id="IPR036390">
    <property type="entry name" value="WH_DNA-bd_sf"/>
</dbReference>
<evidence type="ECO:0000256" key="3">
    <source>
        <dbReference type="ARBA" id="ARBA00023163"/>
    </source>
</evidence>
<organism evidence="5 6">
    <name type="scientific">Paenactinomyces guangxiensis</name>
    <dbReference type="NCBI Taxonomy" id="1490290"/>
    <lineage>
        <taxon>Bacteria</taxon>
        <taxon>Bacillati</taxon>
        <taxon>Bacillota</taxon>
        <taxon>Bacilli</taxon>
        <taxon>Bacillales</taxon>
        <taxon>Thermoactinomycetaceae</taxon>
        <taxon>Paenactinomyces</taxon>
    </lineage>
</organism>
<dbReference type="PANTHER" id="PTHR44846:SF1">
    <property type="entry name" value="MANNOSYL-D-GLYCERATE TRANSPORT_METABOLISM SYSTEM REPRESSOR MNGR-RELATED"/>
    <property type="match status" value="1"/>
</dbReference>
<dbReference type="Proteomes" id="UP000535491">
    <property type="component" value="Unassembled WGS sequence"/>
</dbReference>
<dbReference type="InterPro" id="IPR036388">
    <property type="entry name" value="WH-like_DNA-bd_sf"/>
</dbReference>
<dbReference type="SUPFAM" id="SSF46785">
    <property type="entry name" value="Winged helix' DNA-binding domain"/>
    <property type="match status" value="1"/>
</dbReference>
<reference evidence="5 6" key="1">
    <citation type="submission" date="2020-07" db="EMBL/GenBank/DDBJ databases">
        <authorList>
            <person name="Feng H."/>
        </authorList>
    </citation>
    <scope>NUCLEOTIDE SEQUENCE [LARGE SCALE GENOMIC DNA]</scope>
    <source>
        <strain evidence="6">s-10</strain>
    </source>
</reference>
<dbReference type="FunFam" id="1.10.10.10:FF:000079">
    <property type="entry name" value="GntR family transcriptional regulator"/>
    <property type="match status" value="1"/>
</dbReference>
<evidence type="ECO:0000256" key="1">
    <source>
        <dbReference type="ARBA" id="ARBA00023015"/>
    </source>
</evidence>
<dbReference type="AlphaFoldDB" id="A0A7W1WNN6"/>
<evidence type="ECO:0000259" key="4">
    <source>
        <dbReference type="PROSITE" id="PS50949"/>
    </source>
</evidence>
<sequence>MKPVLNKNIPIPLYYQLKQWLTEQIERGELRPGDAIPSERELSEQFEISRMTVRQALLELVNEGKLVREKGKGTFVAEPKINQGLLKLTSFSEDMRSRGMKPGARLIHVNVEDVTPKLEDTLQIKGGSIISITRLRLADDKPMAIETSHLPLSQFPELRQQDLHDQSLYQFLEHYYGITISYASQTIEVGMPSPRERELLQIREGVPVLRTERITYDENRSPIEFVQSSYRGDRYKLYAELVR</sequence>
<keyword evidence="6" id="KW-1185">Reference proteome</keyword>
<dbReference type="Pfam" id="PF00392">
    <property type="entry name" value="GntR"/>
    <property type="match status" value="1"/>
</dbReference>
<evidence type="ECO:0000313" key="5">
    <source>
        <dbReference type="EMBL" id="MBA4493242.1"/>
    </source>
</evidence>
<dbReference type="GO" id="GO:0003677">
    <property type="term" value="F:DNA binding"/>
    <property type="evidence" value="ECO:0007669"/>
    <property type="project" value="UniProtKB-KW"/>
</dbReference>
<dbReference type="GO" id="GO:0003700">
    <property type="term" value="F:DNA-binding transcription factor activity"/>
    <property type="evidence" value="ECO:0007669"/>
    <property type="project" value="InterPro"/>
</dbReference>
<name>A0A7W1WNN6_9BACL</name>
<keyword evidence="3" id="KW-0804">Transcription</keyword>
<dbReference type="EMBL" id="JACEIQ010000001">
    <property type="protein sequence ID" value="MBA4493242.1"/>
    <property type="molecule type" value="Genomic_DNA"/>
</dbReference>
<dbReference type="InterPro" id="IPR028978">
    <property type="entry name" value="Chorismate_lyase_/UTRA_dom_sf"/>
</dbReference>
<evidence type="ECO:0000256" key="2">
    <source>
        <dbReference type="ARBA" id="ARBA00023125"/>
    </source>
</evidence>
<dbReference type="SUPFAM" id="SSF64288">
    <property type="entry name" value="Chorismate lyase-like"/>
    <property type="match status" value="1"/>
</dbReference>
<keyword evidence="2" id="KW-0238">DNA-binding</keyword>
<feature type="domain" description="HTH gntR-type" evidence="4">
    <location>
        <begin position="11"/>
        <end position="79"/>
    </location>
</feature>
<dbReference type="InterPro" id="IPR011663">
    <property type="entry name" value="UTRA"/>
</dbReference>
<dbReference type="GO" id="GO:0045892">
    <property type="term" value="P:negative regulation of DNA-templated transcription"/>
    <property type="evidence" value="ECO:0007669"/>
    <property type="project" value="TreeGrafter"/>
</dbReference>
<dbReference type="SMART" id="SM00866">
    <property type="entry name" value="UTRA"/>
    <property type="match status" value="1"/>
</dbReference>
<proteinExistence type="predicted"/>
<evidence type="ECO:0000313" key="6">
    <source>
        <dbReference type="Proteomes" id="UP000535491"/>
    </source>
</evidence>
<dbReference type="InterPro" id="IPR050679">
    <property type="entry name" value="Bact_HTH_transcr_reg"/>
</dbReference>
<accession>A0A7W1WNN6</accession>
<protein>
    <submittedName>
        <fullName evidence="5">GntR family transcriptional regulator</fullName>
    </submittedName>
</protein>
<dbReference type="PANTHER" id="PTHR44846">
    <property type="entry name" value="MANNOSYL-D-GLYCERATE TRANSPORT/METABOLISM SYSTEM REPRESSOR MNGR-RELATED"/>
    <property type="match status" value="1"/>
</dbReference>
<dbReference type="SMART" id="SM00345">
    <property type="entry name" value="HTH_GNTR"/>
    <property type="match status" value="1"/>
</dbReference>
<keyword evidence="1" id="KW-0805">Transcription regulation</keyword>
<dbReference type="PROSITE" id="PS50949">
    <property type="entry name" value="HTH_GNTR"/>
    <property type="match status" value="1"/>
</dbReference>
<dbReference type="InterPro" id="IPR000524">
    <property type="entry name" value="Tscrpt_reg_HTH_GntR"/>
</dbReference>